<reference evidence="9" key="1">
    <citation type="journal article" date="2020" name="Appl. Environ. Microbiol.">
        <title>Medium-Chain Fatty Acid Synthesis by 'Candidatus Weimeria bifida' gen. nov., sp. nov., and 'Candidatus Pseudoramibacter fermentans' sp. nov.</title>
        <authorList>
            <person name="Scarborough M.J."/>
            <person name="Myers K.S."/>
            <person name="Donohue T.J."/>
            <person name="Noguera D.R."/>
        </authorList>
    </citation>
    <scope>NUCLEOTIDE SEQUENCE</scope>
    <source>
        <strain evidence="9">LCO1.1</strain>
    </source>
</reference>
<keyword evidence="4 7" id="KW-1133">Transmembrane helix</keyword>
<protein>
    <submittedName>
        <fullName evidence="9">Na/Pi cotransporter family protein</fullName>
    </submittedName>
</protein>
<evidence type="ECO:0000256" key="5">
    <source>
        <dbReference type="ARBA" id="ARBA00023136"/>
    </source>
</evidence>
<proteinExistence type="predicted"/>
<dbReference type="NCBIfam" id="TIGR00704">
    <property type="entry name" value="NaPi_cotrn_rel"/>
    <property type="match status" value="1"/>
</dbReference>
<dbReference type="NCBIfam" id="NF037997">
    <property type="entry name" value="Na_Pi_symport"/>
    <property type="match status" value="1"/>
</dbReference>
<evidence type="ECO:0000256" key="6">
    <source>
        <dbReference type="SAM" id="MobiDB-lite"/>
    </source>
</evidence>
<evidence type="ECO:0000313" key="10">
    <source>
        <dbReference type="Proteomes" id="UP000460257"/>
    </source>
</evidence>
<comment type="caution">
    <text evidence="9">The sequence shown here is derived from an EMBL/GenBank/DDBJ whole genome shotgun (WGS) entry which is preliminary data.</text>
</comment>
<feature type="transmembrane region" description="Helical" evidence="7">
    <location>
        <begin position="290"/>
        <end position="310"/>
    </location>
</feature>
<dbReference type="Proteomes" id="UP000460257">
    <property type="component" value="Unassembled WGS sequence"/>
</dbReference>
<dbReference type="GO" id="GO:0005436">
    <property type="term" value="F:sodium:phosphate symporter activity"/>
    <property type="evidence" value="ECO:0007669"/>
    <property type="project" value="InterPro"/>
</dbReference>
<feature type="transmembrane region" description="Helical" evidence="7">
    <location>
        <begin position="178"/>
        <end position="199"/>
    </location>
</feature>
<feature type="transmembrane region" description="Helical" evidence="7">
    <location>
        <begin position="122"/>
        <end position="138"/>
    </location>
</feature>
<dbReference type="GO" id="GO:0044341">
    <property type="term" value="P:sodium-dependent phosphate transport"/>
    <property type="evidence" value="ECO:0007669"/>
    <property type="project" value="InterPro"/>
</dbReference>
<organism evidence="9 10">
    <name type="scientific">Candidatus Weimeria bifida</name>
    <dbReference type="NCBI Taxonomy" id="2599074"/>
    <lineage>
        <taxon>Bacteria</taxon>
        <taxon>Bacillati</taxon>
        <taxon>Bacillota</taxon>
        <taxon>Clostridia</taxon>
        <taxon>Lachnospirales</taxon>
        <taxon>Lachnospiraceae</taxon>
        <taxon>Candidatus Weimeria</taxon>
    </lineage>
</organism>
<dbReference type="SUPFAM" id="SSF109755">
    <property type="entry name" value="PhoU-like"/>
    <property type="match status" value="1"/>
</dbReference>
<gene>
    <name evidence="9" type="ORF">FRC54_01635</name>
</gene>
<keyword evidence="10" id="KW-1185">Reference proteome</keyword>
<evidence type="ECO:0000256" key="4">
    <source>
        <dbReference type="ARBA" id="ARBA00022989"/>
    </source>
</evidence>
<dbReference type="Pfam" id="PF02690">
    <property type="entry name" value="Na_Pi_cotrans"/>
    <property type="match status" value="1"/>
</dbReference>
<feature type="compositionally biased region" description="Basic and acidic residues" evidence="6">
    <location>
        <begin position="599"/>
        <end position="610"/>
    </location>
</feature>
<name>A0A6N7IWK5_9FIRM</name>
<feature type="transmembrane region" description="Helical" evidence="7">
    <location>
        <begin position="85"/>
        <end position="102"/>
    </location>
</feature>
<feature type="transmembrane region" description="Helical" evidence="7">
    <location>
        <begin position="50"/>
        <end position="73"/>
    </location>
</feature>
<dbReference type="GO" id="GO:0005886">
    <property type="term" value="C:plasma membrane"/>
    <property type="evidence" value="ECO:0007669"/>
    <property type="project" value="UniProtKB-SubCell"/>
</dbReference>
<keyword evidence="5 7" id="KW-0472">Membrane</keyword>
<evidence type="ECO:0000256" key="7">
    <source>
        <dbReference type="SAM" id="Phobius"/>
    </source>
</evidence>
<feature type="compositionally biased region" description="Basic residues" evidence="6">
    <location>
        <begin position="611"/>
        <end position="620"/>
    </location>
</feature>
<feature type="domain" description="PhoU" evidence="8">
    <location>
        <begin position="473"/>
        <end position="548"/>
    </location>
</feature>
<evidence type="ECO:0000259" key="8">
    <source>
        <dbReference type="Pfam" id="PF01895"/>
    </source>
</evidence>
<evidence type="ECO:0000256" key="1">
    <source>
        <dbReference type="ARBA" id="ARBA00004651"/>
    </source>
</evidence>
<dbReference type="Gene3D" id="1.20.58.220">
    <property type="entry name" value="Phosphate transport system protein phou homolog 2, domain 2"/>
    <property type="match status" value="1"/>
</dbReference>
<accession>A0A6N7IWK5</accession>
<dbReference type="EMBL" id="VOGC01000002">
    <property type="protein sequence ID" value="MQN00684.1"/>
    <property type="molecule type" value="Genomic_DNA"/>
</dbReference>
<feature type="domain" description="PhoU" evidence="8">
    <location>
        <begin position="360"/>
        <end position="446"/>
    </location>
</feature>
<evidence type="ECO:0000256" key="2">
    <source>
        <dbReference type="ARBA" id="ARBA00022475"/>
    </source>
</evidence>
<dbReference type="InterPro" id="IPR003841">
    <property type="entry name" value="Na/Pi_transpt"/>
</dbReference>
<dbReference type="PANTHER" id="PTHR10010:SF46">
    <property type="entry name" value="SODIUM-DEPENDENT PHOSPHATE TRANSPORT PROTEIN 2B"/>
    <property type="match status" value="1"/>
</dbReference>
<dbReference type="AlphaFoldDB" id="A0A6N7IWK5"/>
<keyword evidence="3 7" id="KW-0812">Transmembrane</keyword>
<keyword evidence="2" id="KW-1003">Cell membrane</keyword>
<dbReference type="InterPro" id="IPR004633">
    <property type="entry name" value="NaPi_cotrn-rel/YqeW-like"/>
</dbReference>
<dbReference type="PANTHER" id="PTHR10010">
    <property type="entry name" value="SOLUTE CARRIER FAMILY 34 SODIUM PHOSPHATE , MEMBER 2-RELATED"/>
    <property type="match status" value="1"/>
</dbReference>
<dbReference type="InterPro" id="IPR038078">
    <property type="entry name" value="PhoU-like_sf"/>
</dbReference>
<evidence type="ECO:0000256" key="3">
    <source>
        <dbReference type="ARBA" id="ARBA00022692"/>
    </source>
</evidence>
<feature type="transmembrane region" description="Helical" evidence="7">
    <location>
        <begin position="257"/>
        <end position="278"/>
    </location>
</feature>
<dbReference type="InterPro" id="IPR026022">
    <property type="entry name" value="PhoU_dom"/>
</dbReference>
<feature type="transmembrane region" description="Helical" evidence="7">
    <location>
        <begin position="145"/>
        <end position="166"/>
    </location>
</feature>
<sequence>MNIIILLKLISGLVLFLYGIEYLGEALKKVSGGKLEKILEGLTNNKWKAALLGTLVTCIIQSSGATIVMCVGFVNSGIMSLEQSVGVILGANIGTTITAWLLSLSGIKSDMLLLQLFKPENFSPVIGLIGLIMLLSSKKEKRRNVGAILLSFAILLIGMSGMSSAVSPLAKDKTFTSVLTMFSNPFLGLLVGLGMTAILQSSSASIGILQALSTSGTVTFATAIPIIMGENIGSAITGIISSVNASRNAKRASWMQMIYCIIKTSVFMVGFYVINAFVHFSFMSKLASPVSIAVFHSLFNITAVLIMLPFSDILIKIVRKLFPITEDEKKEAETNHTFTILDDRFLSSPAFALDQSKKVLLEMMKHSRDAMDNAIDLIYDYDERKVHEVSRLESLVDEYEDHLNDYLSKVAATSLSDDDGHTLASLLHSTNDFERISDHALNIMQSVEAMHENDVTFSGGALEEMHVFTDAISEILTITDKSLRENDIELAKRIDPLEDTIDKINLEINDHHVARLQSGECTVEQGLYLSDIMVDLERVADHCSNIAAYELSAEDNNFEVHELSQREREARNDSFRLLEDGYRAKYQLPEYKYSKKKSDKSSDDDSDKKDKKDKKKKKKK</sequence>
<comment type="subcellular location">
    <subcellularLocation>
        <location evidence="1">Cell membrane</location>
        <topology evidence="1">Multi-pass membrane protein</topology>
    </subcellularLocation>
</comment>
<evidence type="ECO:0000313" key="9">
    <source>
        <dbReference type="EMBL" id="MQN00684.1"/>
    </source>
</evidence>
<dbReference type="Pfam" id="PF01895">
    <property type="entry name" value="PhoU"/>
    <property type="match status" value="2"/>
</dbReference>
<feature type="region of interest" description="Disordered" evidence="6">
    <location>
        <begin position="589"/>
        <end position="620"/>
    </location>
</feature>